<proteinExistence type="predicted"/>
<evidence type="ECO:0000313" key="2">
    <source>
        <dbReference type="EMBL" id="QED23892.1"/>
    </source>
</evidence>
<dbReference type="Gene3D" id="3.40.50.720">
    <property type="entry name" value="NAD(P)-binding Rossmann-like Domain"/>
    <property type="match status" value="1"/>
</dbReference>
<dbReference type="Gene3D" id="3.90.25.10">
    <property type="entry name" value="UDP-galactose 4-epimerase, domain 1"/>
    <property type="match status" value="1"/>
</dbReference>
<dbReference type="OrthoDB" id="9801785at2"/>
<dbReference type="Pfam" id="PF16363">
    <property type="entry name" value="GDP_Man_Dehyd"/>
    <property type="match status" value="1"/>
</dbReference>
<gene>
    <name evidence="2" type="ORF">Deia_01111</name>
</gene>
<reference evidence="2 3" key="1">
    <citation type="journal article" date="2019" name="ISME J.">
        <title>Deianiraea, an extracellular bacterium associated with the ciliate Paramecium, suggests an alternative scenario for the evolution of Rickettsiales.</title>
        <authorList>
            <person name="Castelli M."/>
            <person name="Sabaneyeva E."/>
            <person name="Lanzoni O."/>
            <person name="Lebedeva N."/>
            <person name="Floriano A.M."/>
            <person name="Gaiarsa S."/>
            <person name="Benken K."/>
            <person name="Modeo L."/>
            <person name="Bandi C."/>
            <person name="Potekhin A."/>
            <person name="Sassera D."/>
            <person name="Petroni G."/>
        </authorList>
    </citation>
    <scope>NUCLEOTIDE SEQUENCE [LARGE SCALE GENOMIC DNA]</scope>
    <source>
        <strain evidence="2">CyL4-1</strain>
    </source>
</reference>
<dbReference type="InterPro" id="IPR016040">
    <property type="entry name" value="NAD(P)-bd_dom"/>
</dbReference>
<dbReference type="PANTHER" id="PTHR43000">
    <property type="entry name" value="DTDP-D-GLUCOSE 4,6-DEHYDRATASE-RELATED"/>
    <property type="match status" value="1"/>
</dbReference>
<dbReference type="RefSeq" id="WP_146821364.1">
    <property type="nucleotide sequence ID" value="NZ_CP029077.1"/>
</dbReference>
<dbReference type="AlphaFoldDB" id="A0A5B8XF26"/>
<dbReference type="EMBL" id="CP029077">
    <property type="protein sequence ID" value="QED23892.1"/>
    <property type="molecule type" value="Genomic_DNA"/>
</dbReference>
<feature type="domain" description="NAD(P)-binding" evidence="1">
    <location>
        <begin position="12"/>
        <end position="324"/>
    </location>
</feature>
<evidence type="ECO:0000313" key="3">
    <source>
        <dbReference type="Proteomes" id="UP000321934"/>
    </source>
</evidence>
<protein>
    <submittedName>
        <fullName evidence="2">CDP-glucose 4,6-dehydratase</fullName>
    </submittedName>
</protein>
<sequence>MQNFYKDKRIFLTGHTGFKGAWLALILHKMGAKVFGFSLEPQDIRGNLYNILNIENTIEKSYIGDICNLEELKKAYEESRPDIVFHLAAQPFVLRSYKNPIETYQTNIIGLANLFETIRNSSHLPKVVLNVTTDKCYENKEWHYPYRENEPLGGHDPYSASKAMAEILTTSYRKSFFQDGKTKIITARGGNVIGGGDFGENRIIPDLIQSIENNTTLEIRNPNSIRPWQYIFDVLSGYMTFVKYAFEQDNLEMTSLNIGPENTNETNTITLVSNMIDAIGKGKFEVKKGDFHHEAHYLKLDISLAKCVLNWKPKYCTQEMISQTAKWYKSYINKEDINTISYNMIEDFFAL</sequence>
<dbReference type="InterPro" id="IPR013445">
    <property type="entry name" value="CDP_4_6_deHydtase"/>
</dbReference>
<dbReference type="InterPro" id="IPR036291">
    <property type="entry name" value="NAD(P)-bd_dom_sf"/>
</dbReference>
<keyword evidence="3" id="KW-1185">Reference proteome</keyword>
<accession>A0A5B8XF26</accession>
<dbReference type="Proteomes" id="UP000321934">
    <property type="component" value="Chromosome"/>
</dbReference>
<dbReference type="NCBIfam" id="TIGR02622">
    <property type="entry name" value="CDP_4_6_dhtase"/>
    <property type="match status" value="1"/>
</dbReference>
<name>A0A5B8XF26_9RICK</name>
<dbReference type="SUPFAM" id="SSF51735">
    <property type="entry name" value="NAD(P)-binding Rossmann-fold domains"/>
    <property type="match status" value="1"/>
</dbReference>
<evidence type="ECO:0000259" key="1">
    <source>
        <dbReference type="Pfam" id="PF16363"/>
    </source>
</evidence>
<organism evidence="2 3">
    <name type="scientific">Candidatus Deianiraea vastatrix</name>
    <dbReference type="NCBI Taxonomy" id="2163644"/>
    <lineage>
        <taxon>Bacteria</taxon>
        <taxon>Pseudomonadati</taxon>
        <taxon>Pseudomonadota</taxon>
        <taxon>Alphaproteobacteria</taxon>
        <taxon>Rickettsiales</taxon>
        <taxon>Candidatus Deianiraeaceae</taxon>
        <taxon>Candidatus Deianiraea</taxon>
    </lineage>
</organism>